<dbReference type="InterPro" id="IPR006189">
    <property type="entry name" value="CHASE_dom"/>
</dbReference>
<feature type="region of interest" description="Disordered" evidence="5">
    <location>
        <begin position="868"/>
        <end position="903"/>
    </location>
</feature>
<dbReference type="GO" id="GO:0016020">
    <property type="term" value="C:membrane"/>
    <property type="evidence" value="ECO:0007669"/>
    <property type="project" value="UniProtKB-SubCell"/>
</dbReference>
<feature type="region of interest" description="Disordered" evidence="5">
    <location>
        <begin position="937"/>
        <end position="1037"/>
    </location>
</feature>
<feature type="region of interest" description="Disordered" evidence="5">
    <location>
        <begin position="371"/>
        <end position="394"/>
    </location>
</feature>
<organism evidence="7">
    <name type="scientific">Tanacetum cinerariifolium</name>
    <name type="common">Dalmatian daisy</name>
    <name type="synonym">Chrysanthemum cinerariifolium</name>
    <dbReference type="NCBI Taxonomy" id="118510"/>
    <lineage>
        <taxon>Eukaryota</taxon>
        <taxon>Viridiplantae</taxon>
        <taxon>Streptophyta</taxon>
        <taxon>Embryophyta</taxon>
        <taxon>Tracheophyta</taxon>
        <taxon>Spermatophyta</taxon>
        <taxon>Magnoliopsida</taxon>
        <taxon>eudicotyledons</taxon>
        <taxon>Gunneridae</taxon>
        <taxon>Pentapetalae</taxon>
        <taxon>asterids</taxon>
        <taxon>campanulids</taxon>
        <taxon>Asterales</taxon>
        <taxon>Asteraceae</taxon>
        <taxon>Asteroideae</taxon>
        <taxon>Anthemideae</taxon>
        <taxon>Anthemidinae</taxon>
        <taxon>Tanacetum</taxon>
    </lineage>
</organism>
<dbReference type="GO" id="GO:0003824">
    <property type="term" value="F:catalytic activity"/>
    <property type="evidence" value="ECO:0007669"/>
    <property type="project" value="UniProtKB-ARBA"/>
</dbReference>
<feature type="region of interest" description="Disordered" evidence="5">
    <location>
        <begin position="2597"/>
        <end position="2617"/>
    </location>
</feature>
<evidence type="ECO:0000256" key="3">
    <source>
        <dbReference type="ARBA" id="ARBA00022989"/>
    </source>
</evidence>
<evidence type="ECO:0000256" key="5">
    <source>
        <dbReference type="SAM" id="MobiDB-lite"/>
    </source>
</evidence>
<reference evidence="7" key="1">
    <citation type="journal article" date="2019" name="Sci. Rep.">
        <title>Draft genome of Tanacetum cinerariifolium, the natural source of mosquito coil.</title>
        <authorList>
            <person name="Yamashiro T."/>
            <person name="Shiraishi A."/>
            <person name="Satake H."/>
            <person name="Nakayama K."/>
        </authorList>
    </citation>
    <scope>NUCLEOTIDE SEQUENCE</scope>
</reference>
<feature type="domain" description="CHASE" evidence="6">
    <location>
        <begin position="1327"/>
        <end position="1435"/>
    </location>
</feature>
<protein>
    <recommendedName>
        <fullName evidence="6">CHASE domain-containing protein</fullName>
    </recommendedName>
</protein>
<dbReference type="Gene3D" id="3.30.450.350">
    <property type="entry name" value="CHASE domain"/>
    <property type="match status" value="1"/>
</dbReference>
<evidence type="ECO:0000256" key="4">
    <source>
        <dbReference type="ARBA" id="ARBA00023136"/>
    </source>
</evidence>
<gene>
    <name evidence="7" type="ORF">Tci_000454</name>
</gene>
<evidence type="ECO:0000256" key="1">
    <source>
        <dbReference type="ARBA" id="ARBA00004370"/>
    </source>
</evidence>
<dbReference type="InterPro" id="IPR042240">
    <property type="entry name" value="CHASE_sf"/>
</dbReference>
<keyword evidence="2" id="KW-0812">Transmembrane</keyword>
<feature type="compositionally biased region" description="Low complexity" evidence="5">
    <location>
        <begin position="2120"/>
        <end position="2137"/>
    </location>
</feature>
<dbReference type="PROSITE" id="PS50839">
    <property type="entry name" value="CHASE"/>
    <property type="match status" value="1"/>
</dbReference>
<keyword evidence="4" id="KW-0472">Membrane</keyword>
<feature type="compositionally biased region" description="Low complexity" evidence="5">
    <location>
        <begin position="1020"/>
        <end position="1037"/>
    </location>
</feature>
<feature type="region of interest" description="Disordered" evidence="5">
    <location>
        <begin position="2682"/>
        <end position="2704"/>
    </location>
</feature>
<dbReference type="EMBL" id="BKCJ010000007">
    <property type="protein sequence ID" value="GEU28476.1"/>
    <property type="molecule type" value="Genomic_DNA"/>
</dbReference>
<dbReference type="AntiFam" id="ANF00201">
    <property type="entry name" value="Shadow ORF (opposite gacS)"/>
</dbReference>
<feature type="region of interest" description="Disordered" evidence="5">
    <location>
        <begin position="2220"/>
        <end position="2279"/>
    </location>
</feature>
<evidence type="ECO:0000259" key="6">
    <source>
        <dbReference type="PROSITE" id="PS50839"/>
    </source>
</evidence>
<evidence type="ECO:0000313" key="7">
    <source>
        <dbReference type="EMBL" id="GEU28476.1"/>
    </source>
</evidence>
<feature type="compositionally biased region" description="Gly residues" evidence="5">
    <location>
        <begin position="2691"/>
        <end position="2704"/>
    </location>
</feature>
<feature type="compositionally biased region" description="Low complexity" evidence="5">
    <location>
        <begin position="2356"/>
        <end position="2370"/>
    </location>
</feature>
<name>A0A699GMM3_TANCI</name>
<feature type="compositionally biased region" description="Basic and acidic residues" evidence="5">
    <location>
        <begin position="989"/>
        <end position="1001"/>
    </location>
</feature>
<accession>A0A699GMM3</accession>
<feature type="region of interest" description="Disordered" evidence="5">
    <location>
        <begin position="1162"/>
        <end position="1192"/>
    </location>
</feature>
<evidence type="ECO:0000256" key="2">
    <source>
        <dbReference type="ARBA" id="ARBA00022692"/>
    </source>
</evidence>
<feature type="compositionally biased region" description="Polar residues" evidence="5">
    <location>
        <begin position="2374"/>
        <end position="2391"/>
    </location>
</feature>
<dbReference type="SMART" id="SM01079">
    <property type="entry name" value="CHASE"/>
    <property type="match status" value="1"/>
</dbReference>
<feature type="compositionally biased region" description="Low complexity" evidence="5">
    <location>
        <begin position="384"/>
        <end position="394"/>
    </location>
</feature>
<comment type="caution">
    <text evidence="7">The sequence shown here is derived from an EMBL/GenBank/DDBJ whole genome shotgun (WGS) entry which is preliminary data.</text>
</comment>
<feature type="region of interest" description="Disordered" evidence="5">
    <location>
        <begin position="2094"/>
        <end position="2182"/>
    </location>
</feature>
<proteinExistence type="predicted"/>
<feature type="compositionally biased region" description="Basic residues" evidence="5">
    <location>
        <begin position="937"/>
        <end position="961"/>
    </location>
</feature>
<feature type="region of interest" description="Disordered" evidence="5">
    <location>
        <begin position="2339"/>
        <end position="2391"/>
    </location>
</feature>
<dbReference type="Pfam" id="PF03924">
    <property type="entry name" value="CHASE"/>
    <property type="match status" value="1"/>
</dbReference>
<feature type="compositionally biased region" description="Low complexity" evidence="5">
    <location>
        <begin position="962"/>
        <end position="982"/>
    </location>
</feature>
<keyword evidence="3" id="KW-1133">Transmembrane helix</keyword>
<comment type="subcellular location">
    <subcellularLocation>
        <location evidence="1">Membrane</location>
    </subcellularLocation>
</comment>
<dbReference type="GO" id="GO:0007165">
    <property type="term" value="P:signal transduction"/>
    <property type="evidence" value="ECO:0007669"/>
    <property type="project" value="UniProtKB-ARBA"/>
</dbReference>
<feature type="compositionally biased region" description="Basic residues" evidence="5">
    <location>
        <begin position="1176"/>
        <end position="1192"/>
    </location>
</feature>
<sequence>MASSAARQGQRERAALAEIAFEEQRAADQVGQVLAQVQSQARPFRVAGGGGIELRERLEQLVLVFLADAGAAVGHREFDDLLTLALALRERDTYRAGLGELDGVVAKVEQDLGQRALVRVEHDGLVGQVHFELEVFLHRQWPQGVHHFAHHVLALHRLHFERDLAGLDLGHVEDVVNQREQVARAGADGVELLVLLRGERAGKLHQQRARKADDGVERRAQLVRHVGDEGGLHAARFGQFQVFQRDFAVDGFQLAGVVGQAHIEFDDLPFARLQFAVDLHRLFVGGDQQVEDLLALGVDEVLLFAQVQGDADFHVLVAAQLLVHQHVADAVEQIIFRIRLADKIVGAAFDAADDVLGVHQRGAACSRGSLRAPGGHCRPRAHDSASTGSAGADARPGWDCLRRSVFRLHRAVSRNRCPQATLLIAGFFWCDYSGFSPSQGFFLALEAPGAPREDQRIAVAVRVQRLDRRRFVDHGGVVEQQHGPRFGHGETLAVGAFGFEYAGLAALDQFARDQDHGHEIDAVAVRAFRRGTADAVGGVDAELVRFHVPRRVATVPGRAAYLADGRDQRRPRRLRHGGRQHRLEQAVHAAVQGVILERLPVRAVRRLRELRALLHEARMAAAPVAATVLEVQVRLQRVPAGDQGVERVQRHAGQRGHVLRGKQRIAFVAQRAGAQLVELLLHAHHVVQRAARGLQNRRRQLRRLRAQGVAVRGQLDDHLAFVDGGAGAGKQFGLLHALEQRCERGRIEEQPFAHFGHGLFVFFPQHQHHQVLGIGEPQPAQQLAINFAHRQRRRIQRKTQLAVEQRRGSRAGCGGARVCGVGGGSFGVHGLIMGSALYNCKRWPVNCRLRRCMMRHMLPIANFGVFPRSAGPVRGAPGQQRPRRADGHGAHPASRPGGARRRAARHRRLHRVPAAQVHARHGRHPADLFTVRTRRGARHLRGRGRHHSQAIRGRGAARARGHPPAAAPLARTAQAAAQPARTRGGGGHGRIEPDARRHDLGARLAGRNARIRNRQPPAPRAALRGGAGAPAAGPRPLCRGAERRQHQVAVQGRAAARHRQGVDPRRHPAQAGAFDAGRILGHENAHGVRPRRHRQRGKPPGLHQHVPALRARDHVLAPGKVRRHRLPRRAQGRHYPHGCAPDGGGRRVRRPDFQARVQARLYPRNRDGNDTPVQRRAFRPGRGGRHAGGRRGVPRHRRALCRPCAGCGTWFRSAVVDAPLAHARARHPRLCRRHLPDVRDLLAHLDRPVGPCAGRLPARHGPHRARYRGAAANLFRHAPQRQGDAIQFVRAVPAAQLGAYAASVRADASVAADGYPGFRIHPVTHAPVHYIIEYNEPHQGNENAFGLDLAALPLHLRAIEMCRDSGEIVATEPLTLVQDASGEPGFVARAPLYRHGVTLDTAAQRREALVGFVAIVFRANALMREVIDGALLEHLRVRIEDGGYVNGAMTVRADTDLLLYDSAGKAGAPPRNAEPAALVAEKILEVGQRRWVLRFEGRDGARYGDAWALVLPEGARTGQDWSGSAIPLAQQRQHGHIQFPCVGHRGARVGQRLRVRHGTEFRRERQHVVAGGAAQAHHLVPPRQVRGQRGLRLGRAEVGHLRALFMTHARMDVAHPGQGFGQRVRLVGQQRLARAAPVRQVGRQQQVGQLAQVGQGQRRMRAPAAAVGLVVDRHAVLARDVLRQFQQFAVLRRRKIILARLRVDVNRARGARVVQPFGQCGAVAGEVRRQRGFPLARDQPQTGGGDAAGPVVALRRVQRQRHLDAVEASRFHAVDEDAFVALDPVTRRVGGGAVGHMQGVRVARDGRAIRCAVVGQQAVEDHQAPGLAFERDGRAVVGPAHVAQFFHAHLVAVAQEAFAHRAAVTARFGPHAAVIERGVFQREPERGHAHRVGVEIGGVLVPAYFAADAGLFKNVHRLPDLGVHQADVARDGVQALVGREGAERGVQVVHGVADLVDRQRLVLFQLAVRAERFFLEEAAYRVVRAEKIIVGGLFLFDGAEDARLRGGIEIVDNLRRARTQGRDLGGAFKIGQHEVTIALVLLFLRVCQHDRLRKDGERAIVCRAALGRHQQRVDTLSPQWRQSPHGSIARNGDFCRGGAPAQLQRGGPPAGTDARHGQQACPATGRAPAGAPAAPVHARGESHRRGPSVPGTVRRRRGAGARGGARGGQRGRRTGRSAADPGAVQLWQRMAGRRRGALQSAASAAGAVAARGRCAARPDRTRFRSDHPRGRHPGRACAGDPPAGAMPRGAVRQSRLPGAPRHAADTGRPAGAPLPAFQPPHRRHRVAFHAGRRARAGHRVPHDISGVARLARRRAGAGAGRLGAAAQLPVRAVSGQPATVAQGTGADRLPGGGIPAGAAVGPRAAGGRPADVTGDQTRQAPSPYTRRSSRYTPSVDAAHAFIGADIVHHAGARECPVHAEAQFAQPDLSLVGADDGQHIVECRRAVFRARHAPLVDDDGDRRGRLVDVERGVAKDEDARPPVHRFQVARFRKDFAQRELAAHVVHARVVADIELGPFERRTEDQARAVAAVHRPVAGAVDQRLQGVAHAAIVGGIVGQRVDVMQPLVAGHARQVHVLDHLQSPLEQLDTDAERLEPEAGGLDQHHQVAGGQARKGGQHVVGRHGIEVDEPGVRHHAAIRFSQRQIEVAAGVVHDQRGVRRRVFDGQGQRVAHVALGRVHGGIGKGAEARGVGEGGRHAGGQGDR</sequence>